<feature type="chain" id="PRO_5042110444" evidence="2">
    <location>
        <begin position="22"/>
        <end position="250"/>
    </location>
</feature>
<evidence type="ECO:0000313" key="3">
    <source>
        <dbReference type="EMBL" id="CAJ1946106.1"/>
    </source>
</evidence>
<dbReference type="AlphaFoldDB" id="A0AAD2FMM2"/>
<proteinExistence type="predicted"/>
<feature type="region of interest" description="Disordered" evidence="1">
    <location>
        <begin position="25"/>
        <end position="99"/>
    </location>
</feature>
<sequence length="250" mass="27265">MISLSTLLSTLLLLLSHDCQAFVTKSPSSSVTQQHTESASRSRPHNHLLAVPPQSPWDELKSRLGGISDSSQKYSKGEPGLDYRPTYEIKEDDDGPELSMNEQRIESGKALVAGALIGSLSVAPLTYFHYSDYSMAQFELATDMAAIQAGLFAITYRYVSRKGDNNPMLSQGAVGAFAIVRTLSNIQASTSCSAFPLTCGEPLGYFDWNMIYQAVLYGAESFVMFGVTAAAMELAYDKKLIRRFSLPSSS</sequence>
<protein>
    <submittedName>
        <fullName evidence="3">Uncharacterized protein</fullName>
    </submittedName>
</protein>
<feature type="signal peptide" evidence="2">
    <location>
        <begin position="1"/>
        <end position="21"/>
    </location>
</feature>
<comment type="caution">
    <text evidence="3">The sequence shown here is derived from an EMBL/GenBank/DDBJ whole genome shotgun (WGS) entry which is preliminary data.</text>
</comment>
<dbReference type="PANTHER" id="PTHR36383:SF1">
    <property type="entry name" value="PROTEIN, PUTATIVE-RELATED"/>
    <property type="match status" value="1"/>
</dbReference>
<feature type="compositionally biased region" description="Basic and acidic residues" evidence="1">
    <location>
        <begin position="75"/>
        <end position="89"/>
    </location>
</feature>
<evidence type="ECO:0000256" key="2">
    <source>
        <dbReference type="SAM" id="SignalP"/>
    </source>
</evidence>
<organism evidence="3 4">
    <name type="scientific">Cylindrotheca closterium</name>
    <dbReference type="NCBI Taxonomy" id="2856"/>
    <lineage>
        <taxon>Eukaryota</taxon>
        <taxon>Sar</taxon>
        <taxon>Stramenopiles</taxon>
        <taxon>Ochrophyta</taxon>
        <taxon>Bacillariophyta</taxon>
        <taxon>Bacillariophyceae</taxon>
        <taxon>Bacillariophycidae</taxon>
        <taxon>Bacillariales</taxon>
        <taxon>Bacillariaceae</taxon>
        <taxon>Cylindrotheca</taxon>
    </lineage>
</organism>
<feature type="compositionally biased region" description="Polar residues" evidence="1">
    <location>
        <begin position="25"/>
        <end position="41"/>
    </location>
</feature>
<dbReference type="Proteomes" id="UP001295423">
    <property type="component" value="Unassembled WGS sequence"/>
</dbReference>
<dbReference type="PANTHER" id="PTHR36383">
    <property type="entry name" value="OS09G0529350 PROTEIN"/>
    <property type="match status" value="1"/>
</dbReference>
<gene>
    <name evidence="3" type="ORF">CYCCA115_LOCUS10247</name>
</gene>
<evidence type="ECO:0000313" key="4">
    <source>
        <dbReference type="Proteomes" id="UP001295423"/>
    </source>
</evidence>
<name>A0AAD2FMM2_9STRA</name>
<dbReference type="EMBL" id="CAKOGP040001591">
    <property type="protein sequence ID" value="CAJ1946106.1"/>
    <property type="molecule type" value="Genomic_DNA"/>
</dbReference>
<accession>A0AAD2FMM2</accession>
<keyword evidence="4" id="KW-1185">Reference proteome</keyword>
<reference evidence="3" key="1">
    <citation type="submission" date="2023-08" db="EMBL/GenBank/DDBJ databases">
        <authorList>
            <person name="Audoor S."/>
            <person name="Bilcke G."/>
        </authorList>
    </citation>
    <scope>NUCLEOTIDE SEQUENCE</scope>
</reference>
<keyword evidence="2" id="KW-0732">Signal</keyword>
<evidence type="ECO:0000256" key="1">
    <source>
        <dbReference type="SAM" id="MobiDB-lite"/>
    </source>
</evidence>